<dbReference type="EMBL" id="JBDIML010000002">
    <property type="protein sequence ID" value="MEN2766929.1"/>
    <property type="molecule type" value="Genomic_DNA"/>
</dbReference>
<dbReference type="PANTHER" id="PTHR45138">
    <property type="entry name" value="REGULATORY COMPONENTS OF SENSORY TRANSDUCTION SYSTEM"/>
    <property type="match status" value="1"/>
</dbReference>
<dbReference type="Gene3D" id="3.30.70.270">
    <property type="match status" value="1"/>
</dbReference>
<feature type="transmembrane region" description="Helical" evidence="1">
    <location>
        <begin position="61"/>
        <end position="82"/>
    </location>
</feature>
<evidence type="ECO:0000313" key="4">
    <source>
        <dbReference type="Proteomes" id="UP001444625"/>
    </source>
</evidence>
<dbReference type="InterPro" id="IPR029016">
    <property type="entry name" value="GAF-like_dom_sf"/>
</dbReference>
<protein>
    <submittedName>
        <fullName evidence="3">Sensor domain-containing diguanylate cyclase</fullName>
        <ecNumber evidence="3">2.7.7.65</ecNumber>
    </submittedName>
</protein>
<dbReference type="SMART" id="SM00065">
    <property type="entry name" value="GAF"/>
    <property type="match status" value="1"/>
</dbReference>
<dbReference type="Proteomes" id="UP001444625">
    <property type="component" value="Unassembled WGS sequence"/>
</dbReference>
<keyword evidence="4" id="KW-1185">Reference proteome</keyword>
<reference evidence="3 4" key="1">
    <citation type="submission" date="2024-05" db="EMBL/GenBank/DDBJ databases">
        <authorList>
            <person name="Haq I."/>
            <person name="Ullah Z."/>
            <person name="Ahmad R."/>
            <person name="Li M."/>
            <person name="Tong Y."/>
        </authorList>
    </citation>
    <scope>NUCLEOTIDE SEQUENCE [LARGE SCALE GENOMIC DNA]</scope>
    <source>
        <strain evidence="3 4">16A2E</strain>
    </source>
</reference>
<evidence type="ECO:0000313" key="3">
    <source>
        <dbReference type="EMBL" id="MEN2766929.1"/>
    </source>
</evidence>
<dbReference type="CDD" id="cd01949">
    <property type="entry name" value="GGDEF"/>
    <property type="match status" value="1"/>
</dbReference>
<dbReference type="SUPFAM" id="SSF55781">
    <property type="entry name" value="GAF domain-like"/>
    <property type="match status" value="1"/>
</dbReference>
<comment type="caution">
    <text evidence="3">The sequence shown here is derived from an EMBL/GenBank/DDBJ whole genome shotgun (WGS) entry which is preliminary data.</text>
</comment>
<feature type="domain" description="GGDEF" evidence="2">
    <location>
        <begin position="368"/>
        <end position="504"/>
    </location>
</feature>
<dbReference type="Pfam" id="PF01590">
    <property type="entry name" value="GAF"/>
    <property type="match status" value="1"/>
</dbReference>
<evidence type="ECO:0000256" key="1">
    <source>
        <dbReference type="SAM" id="Phobius"/>
    </source>
</evidence>
<organism evidence="3 4">
    <name type="scientific">Ornithinibacillus xuwenensis</name>
    <dbReference type="NCBI Taxonomy" id="3144668"/>
    <lineage>
        <taxon>Bacteria</taxon>
        <taxon>Bacillati</taxon>
        <taxon>Bacillota</taxon>
        <taxon>Bacilli</taxon>
        <taxon>Bacillales</taxon>
        <taxon>Bacillaceae</taxon>
        <taxon>Ornithinibacillus</taxon>
    </lineage>
</organism>
<dbReference type="EC" id="2.7.7.65" evidence="3"/>
<dbReference type="InterPro" id="IPR043128">
    <property type="entry name" value="Rev_trsase/Diguanyl_cyclase"/>
</dbReference>
<dbReference type="SUPFAM" id="SSF55073">
    <property type="entry name" value="Nucleotide cyclase"/>
    <property type="match status" value="1"/>
</dbReference>
<dbReference type="InterPro" id="IPR003018">
    <property type="entry name" value="GAF"/>
</dbReference>
<dbReference type="PROSITE" id="PS50887">
    <property type="entry name" value="GGDEF"/>
    <property type="match status" value="1"/>
</dbReference>
<feature type="transmembrane region" description="Helical" evidence="1">
    <location>
        <begin position="6"/>
        <end position="24"/>
    </location>
</feature>
<keyword evidence="1" id="KW-0472">Membrane</keyword>
<dbReference type="Gene3D" id="3.30.450.40">
    <property type="match status" value="1"/>
</dbReference>
<accession>A0ABU9XF78</accession>
<keyword evidence="3" id="KW-0548">Nucleotidyltransferase</keyword>
<name>A0ABU9XF78_9BACI</name>
<keyword evidence="1" id="KW-1133">Transmembrane helix</keyword>
<dbReference type="GO" id="GO:0052621">
    <property type="term" value="F:diguanylate cyclase activity"/>
    <property type="evidence" value="ECO:0007669"/>
    <property type="project" value="UniProtKB-EC"/>
</dbReference>
<dbReference type="NCBIfam" id="TIGR00254">
    <property type="entry name" value="GGDEF"/>
    <property type="match status" value="1"/>
</dbReference>
<dbReference type="Pfam" id="PF00990">
    <property type="entry name" value="GGDEF"/>
    <property type="match status" value="1"/>
</dbReference>
<dbReference type="SMART" id="SM00267">
    <property type="entry name" value="GGDEF"/>
    <property type="match status" value="1"/>
</dbReference>
<sequence length="508" mass="57083">MVLENILVLAITFIIVVIATFIRFKGSELFNKWVLVIASFLVIEIYGLLIGSLYFGWAALLFIGMTVICFGLVGGLLSSALISLQLQLYQNESAIYLFVSFLVFAISLFFISKGIRSIKFESDRRLSSLLHNSKQLNVFREVSLSMQQTLHLEKLLQTILTSVTAGHGLGFNRAMILLMEDEGKKLRGKMGTGPMTVEEGFATWEEISRKKYELKELIQIKETEEATDRNLNDRIKRLEISLDQSSFLLKALDSGTPLHIKEFDQHDKTLMEFVREFTIIEMAVFPLINQGNKVGVLIIDNPVNKRPIADSDIDSVIPLANQAAIAIHHAHLYKKIEDMALKDGLTGLLNQRAFESKMEEYCRTECSEQFSLMMIDIDSFKHFNDTNGHLLGNQVLTQTAKVINDTLAEGQFAFRFGGEEFIVLLPNSDIEYASLLAEKIRENVELTNFPCGETQPLGRLTVSIGAASNAVRNSIQVQELLDTADKALYEAKRTGRNRVVIDKGVRLS</sequence>
<feature type="transmembrane region" description="Helical" evidence="1">
    <location>
        <begin position="94"/>
        <end position="112"/>
    </location>
</feature>
<keyword evidence="1" id="KW-0812">Transmembrane</keyword>
<gene>
    <name evidence="3" type="ORF">ABC228_07010</name>
</gene>
<dbReference type="PANTHER" id="PTHR45138:SF9">
    <property type="entry name" value="DIGUANYLATE CYCLASE DGCM-RELATED"/>
    <property type="match status" value="1"/>
</dbReference>
<feature type="transmembrane region" description="Helical" evidence="1">
    <location>
        <begin position="33"/>
        <end position="55"/>
    </location>
</feature>
<dbReference type="InterPro" id="IPR050469">
    <property type="entry name" value="Diguanylate_Cyclase"/>
</dbReference>
<dbReference type="RefSeq" id="WP_345824394.1">
    <property type="nucleotide sequence ID" value="NZ_JBDIML010000002.1"/>
</dbReference>
<dbReference type="InterPro" id="IPR000160">
    <property type="entry name" value="GGDEF_dom"/>
</dbReference>
<proteinExistence type="predicted"/>
<keyword evidence="3" id="KW-0808">Transferase</keyword>
<dbReference type="InterPro" id="IPR029787">
    <property type="entry name" value="Nucleotide_cyclase"/>
</dbReference>
<evidence type="ECO:0000259" key="2">
    <source>
        <dbReference type="PROSITE" id="PS50887"/>
    </source>
</evidence>